<organism evidence="3 4">
    <name type="scientific">Longispora fulva</name>
    <dbReference type="NCBI Taxonomy" id="619741"/>
    <lineage>
        <taxon>Bacteria</taxon>
        <taxon>Bacillati</taxon>
        <taxon>Actinomycetota</taxon>
        <taxon>Actinomycetes</taxon>
        <taxon>Micromonosporales</taxon>
        <taxon>Micromonosporaceae</taxon>
        <taxon>Longispora</taxon>
    </lineage>
</organism>
<dbReference type="InterPro" id="IPR035992">
    <property type="entry name" value="Ricin_B-like_lectins"/>
</dbReference>
<dbReference type="Gene3D" id="2.80.10.50">
    <property type="match status" value="4"/>
</dbReference>
<evidence type="ECO:0000313" key="3">
    <source>
        <dbReference type="EMBL" id="MBG6135813.1"/>
    </source>
</evidence>
<dbReference type="CDD" id="cd00161">
    <property type="entry name" value="beta-trefoil_Ricin-like"/>
    <property type="match status" value="2"/>
</dbReference>
<evidence type="ECO:0000259" key="2">
    <source>
        <dbReference type="SMART" id="SM00458"/>
    </source>
</evidence>
<feature type="signal peptide" evidence="1">
    <location>
        <begin position="1"/>
        <end position="31"/>
    </location>
</feature>
<dbReference type="PROSITE" id="PS50231">
    <property type="entry name" value="RICIN_B_LECTIN"/>
    <property type="match status" value="3"/>
</dbReference>
<keyword evidence="1" id="KW-0732">Signal</keyword>
<keyword evidence="4" id="KW-1185">Reference proteome</keyword>
<reference evidence="3" key="1">
    <citation type="submission" date="2020-11" db="EMBL/GenBank/DDBJ databases">
        <title>Sequencing the genomes of 1000 actinobacteria strains.</title>
        <authorList>
            <person name="Klenk H.-P."/>
        </authorList>
    </citation>
    <scope>NUCLEOTIDE SEQUENCE</scope>
    <source>
        <strain evidence="3">DSM 45356</strain>
    </source>
</reference>
<dbReference type="EMBL" id="JADOUF010000001">
    <property type="protein sequence ID" value="MBG6135813.1"/>
    <property type="molecule type" value="Genomic_DNA"/>
</dbReference>
<dbReference type="AlphaFoldDB" id="A0A8J7G8T1"/>
<dbReference type="Pfam" id="PF00652">
    <property type="entry name" value="Ricin_B_lectin"/>
    <property type="match status" value="1"/>
</dbReference>
<protein>
    <recommendedName>
        <fullName evidence="2">Ricin B lectin domain-containing protein</fullName>
    </recommendedName>
</protein>
<proteinExistence type="predicted"/>
<dbReference type="SMART" id="SM00458">
    <property type="entry name" value="RICIN"/>
    <property type="match status" value="3"/>
</dbReference>
<dbReference type="Pfam" id="PF14200">
    <property type="entry name" value="RicinB_lectin_2"/>
    <property type="match status" value="2"/>
</dbReference>
<dbReference type="Proteomes" id="UP000622552">
    <property type="component" value="Unassembled WGS sequence"/>
</dbReference>
<feature type="domain" description="Ricin B lectin" evidence="2">
    <location>
        <begin position="565"/>
        <end position="697"/>
    </location>
</feature>
<name>A0A8J7G8T1_9ACTN</name>
<gene>
    <name evidence="3" type="ORF">IW245_002007</name>
</gene>
<evidence type="ECO:0000313" key="4">
    <source>
        <dbReference type="Proteomes" id="UP000622552"/>
    </source>
</evidence>
<feature type="domain" description="Ricin B lectin" evidence="2">
    <location>
        <begin position="826"/>
        <end position="954"/>
    </location>
</feature>
<dbReference type="InterPro" id="IPR000772">
    <property type="entry name" value="Ricin_B_lectin"/>
</dbReference>
<accession>A0A8J7G8T1</accession>
<evidence type="ECO:0000256" key="1">
    <source>
        <dbReference type="SAM" id="SignalP"/>
    </source>
</evidence>
<feature type="chain" id="PRO_5039700627" description="Ricin B lectin domain-containing protein" evidence="1">
    <location>
        <begin position="32"/>
        <end position="957"/>
    </location>
</feature>
<feature type="domain" description="Ricin B lectin" evidence="2">
    <location>
        <begin position="46"/>
        <end position="171"/>
    </location>
</feature>
<sequence length="957" mass="98830">MRRQNIRRGLRRAVRALAVPVSLTLLTSALAGSVTGSDVAAAATATGPISIGSGLCLDGASGVTVQNCSGSAAQTWQYDSNSGEVKNGGSCLTVTGASKVLGTLAALATCSTGPVQRWVLRPGGQIYNSRSATCLATSDAEPSAGDTVTIATCPINFTNTPVPAAQAWTTSIGAPTGVTITGTTATRWGYGYDTPPMPYVDKDGTFYFQDAFSNYPATGTRNWRFFTGPNVDSVTRASASNATDNADTTTRCNESPTGKIATYNTTPNTNFSQKNYCDLIGVYVDPDTGDWVGLVHNEFTPRPLGDGWHYDSIDYAVSTDQGNTWTIKDHALTSPYSTTRGDTDAFPNDTYSWGDGDQRLLVDTASGYFYVYYFSRVVDQGGHGTGWVREEHVARAPISGKLGSGWKKWYNGAWDSDGVGGQESEIIPTVASGTGYVAPADDYSPSAVGNSTTLTANGVLRESPMQGMDVAWSPYLGAYLGVAGNNYYTTKDLTTQKWTDLGSATGYTNLSGRYQMLIDANRTSNQVLGNTFRVYCNTACPSGSAEYSTTTLTRATAPTLPVGSGGTYRIAAGDGSVLAQTGTAAAPTLGAVSSSGAGSAGNWVFSDNGDGFFAITNAGSGKALGVNSASKAGRAWGATPTLAAPDSADLGQEWAIQADSGGTSYRLINRYSNLVLSVASSLTQQVATSPARSWAPPTGATDPRPVSAQLLGFTQMTAPPASDFVMRVSPTAAMVPVGSSATVSVTTKVTSGSGQNVTLSASGLPTGTTATFSPATVTSGGTSTLTLQTSSTTPVGSLAVTVTGAGALTTHSTQLTLNVIPLTAGTYQIYRSGSTQLIDNPANSQTSGTQLVIYPNHDTTHQQWTATVNTDGSYTFANGGSSLCMDVAGSSQTAGATIDQATCTATTNQRWNVVPSGSGYLITSKSSALSVTATSTANSSGLTQESAGTVWTFTKLG</sequence>
<dbReference type="RefSeq" id="WP_197002873.1">
    <property type="nucleotide sequence ID" value="NZ_BONS01000002.1"/>
</dbReference>
<dbReference type="SUPFAM" id="SSF50370">
    <property type="entry name" value="Ricin B-like lectins"/>
    <property type="match status" value="3"/>
</dbReference>
<comment type="caution">
    <text evidence="3">The sequence shown here is derived from an EMBL/GenBank/DDBJ whole genome shotgun (WGS) entry which is preliminary data.</text>
</comment>